<protein>
    <submittedName>
        <fullName evidence="2">Helix-turn-helix domain-containing protein</fullName>
    </submittedName>
</protein>
<dbReference type="InterPro" id="IPR010982">
    <property type="entry name" value="Lambda_DNA-bd_dom_sf"/>
</dbReference>
<dbReference type="InterPro" id="IPR031856">
    <property type="entry name" value="YdaS_toxin-like"/>
</dbReference>
<dbReference type="Pfam" id="PF15943">
    <property type="entry name" value="YdaS_toxin"/>
    <property type="match status" value="1"/>
</dbReference>
<keyword evidence="3" id="KW-1185">Reference proteome</keyword>
<gene>
    <name evidence="2" type="ORF">GEV37_12620</name>
</gene>
<dbReference type="Gene3D" id="1.10.260.40">
    <property type="entry name" value="lambda repressor-like DNA-binding domains"/>
    <property type="match status" value="1"/>
</dbReference>
<dbReference type="Proteomes" id="UP001319882">
    <property type="component" value="Unassembled WGS sequence"/>
</dbReference>
<dbReference type="InterPro" id="IPR001387">
    <property type="entry name" value="Cro/C1-type_HTH"/>
</dbReference>
<evidence type="ECO:0000256" key="1">
    <source>
        <dbReference type="SAM" id="MobiDB-lite"/>
    </source>
</evidence>
<dbReference type="RefSeq" id="WP_227390623.1">
    <property type="nucleotide sequence ID" value="NZ_JBHSCJ010000002.1"/>
</dbReference>
<proteinExistence type="predicted"/>
<reference evidence="2 3" key="1">
    <citation type="journal article" date="2021" name="Sci. Rep.">
        <title>Genome analysis of a halophilic bacterium Halomonas malpeensis YU-PRIM-29(T) reveals its exopolysaccharide and pigment producing capabilities.</title>
        <authorList>
            <person name="Athmika"/>
            <person name="Ghate S.D."/>
            <person name="Arun A.B."/>
            <person name="Rao S.S."/>
            <person name="Kumar S.T.A."/>
            <person name="Kandiyil M.K."/>
            <person name="Saptami K."/>
            <person name="Rekha P.D."/>
        </authorList>
    </citation>
    <scope>NUCLEOTIDE SEQUENCE [LARGE SCALE GENOMIC DNA]</scope>
    <source>
        <strain evidence="3">prim 29</strain>
    </source>
</reference>
<dbReference type="CDD" id="cd00093">
    <property type="entry name" value="HTH_XRE"/>
    <property type="match status" value="1"/>
</dbReference>
<evidence type="ECO:0000313" key="3">
    <source>
        <dbReference type="Proteomes" id="UP001319882"/>
    </source>
</evidence>
<dbReference type="EMBL" id="WHVL01000005">
    <property type="protein sequence ID" value="MCB8889957.1"/>
    <property type="molecule type" value="Genomic_DNA"/>
</dbReference>
<organism evidence="2 3">
    <name type="scientific">Vreelandella malpeensis</name>
    <dbReference type="NCBI Taxonomy" id="1172368"/>
    <lineage>
        <taxon>Bacteria</taxon>
        <taxon>Pseudomonadati</taxon>
        <taxon>Pseudomonadota</taxon>
        <taxon>Gammaproteobacteria</taxon>
        <taxon>Oceanospirillales</taxon>
        <taxon>Halomonadaceae</taxon>
        <taxon>Vreelandella</taxon>
    </lineage>
</organism>
<name>A0ABS8DUF1_9GAMM</name>
<comment type="caution">
    <text evidence="2">The sequence shown here is derived from an EMBL/GenBank/DDBJ whole genome shotgun (WGS) entry which is preliminary data.</text>
</comment>
<evidence type="ECO:0000313" key="2">
    <source>
        <dbReference type="EMBL" id="MCB8889957.1"/>
    </source>
</evidence>
<dbReference type="SUPFAM" id="SSF47413">
    <property type="entry name" value="lambda repressor-like DNA-binding domains"/>
    <property type="match status" value="1"/>
</dbReference>
<accession>A0ABS8DUF1</accession>
<feature type="region of interest" description="Disordered" evidence="1">
    <location>
        <begin position="63"/>
        <end position="84"/>
    </location>
</feature>
<sequence>MIEKAIEHFGGSRATLCDAIGMTPQFLSQVCRGKRPLPPRFAVLIEQKTFGRVKAADLLPGVFSPSDHKQSTATGAADSSVPQP</sequence>